<dbReference type="EMBL" id="VFML01000001">
    <property type="protein sequence ID" value="TQJ05038.1"/>
    <property type="molecule type" value="Genomic_DNA"/>
</dbReference>
<evidence type="ECO:0000313" key="3">
    <source>
        <dbReference type="Proteomes" id="UP000320876"/>
    </source>
</evidence>
<sequence length="258" mass="28694">MTLAPSERWARSYVTTTPSLPGRRRLWHRASSACSHPPVSVRVGTVRIVPRPPRRRRAKPRLAKGSDGYLYVLQFDNGVIKAGCTADVPRRGDDHSRDAARYDLTVVNRWSSERIRDVRRWEQHLLAVLGEIGSRTSAGREYFRDIPFSVALHQAVNVRQLPRERCCCGSCVDPMNVRMDVQVVGEPSMGDGVIGEVEVDLRLSCGAVIRGYFCDGDLGPDGTYPLRAGVGFYAELVPASLAHQPWEVHVMSVETTPS</sequence>
<dbReference type="RefSeq" id="WP_142000629.1">
    <property type="nucleotide sequence ID" value="NZ_VFML01000001.1"/>
</dbReference>
<dbReference type="OrthoDB" id="3694900at2"/>
<evidence type="ECO:0000259" key="1">
    <source>
        <dbReference type="Pfam" id="PF10544"/>
    </source>
</evidence>
<name>A0A542DPK6_AMYCI</name>
<accession>A0A542DPK6</accession>
<gene>
    <name evidence="2" type="ORF">FB471_4858</name>
</gene>
<proteinExistence type="predicted"/>
<dbReference type="AlphaFoldDB" id="A0A542DPK6"/>
<feature type="domain" description="Bacteriophage T5 Orf172 DNA-binding" evidence="1">
    <location>
        <begin position="68"/>
        <end position="157"/>
    </location>
</feature>
<dbReference type="InterPro" id="IPR018306">
    <property type="entry name" value="Phage_T5_Orf172_DNA-bd"/>
</dbReference>
<dbReference type="Pfam" id="PF10544">
    <property type="entry name" value="T5orf172"/>
    <property type="match status" value="1"/>
</dbReference>
<protein>
    <submittedName>
        <fullName evidence="2">T5orf172 domain-containing protein</fullName>
    </submittedName>
</protein>
<evidence type="ECO:0000313" key="2">
    <source>
        <dbReference type="EMBL" id="TQJ05038.1"/>
    </source>
</evidence>
<keyword evidence="3" id="KW-1185">Reference proteome</keyword>
<organism evidence="2 3">
    <name type="scientific">Amycolatopsis cihanbeyliensis</name>
    <dbReference type="NCBI Taxonomy" id="1128664"/>
    <lineage>
        <taxon>Bacteria</taxon>
        <taxon>Bacillati</taxon>
        <taxon>Actinomycetota</taxon>
        <taxon>Actinomycetes</taxon>
        <taxon>Pseudonocardiales</taxon>
        <taxon>Pseudonocardiaceae</taxon>
        <taxon>Amycolatopsis</taxon>
    </lineage>
</organism>
<reference evidence="2 3" key="1">
    <citation type="submission" date="2019-06" db="EMBL/GenBank/DDBJ databases">
        <title>Sequencing the genomes of 1000 actinobacteria strains.</title>
        <authorList>
            <person name="Klenk H.-P."/>
        </authorList>
    </citation>
    <scope>NUCLEOTIDE SEQUENCE [LARGE SCALE GENOMIC DNA]</scope>
    <source>
        <strain evidence="2 3">DSM 45679</strain>
    </source>
</reference>
<dbReference type="Proteomes" id="UP000320876">
    <property type="component" value="Unassembled WGS sequence"/>
</dbReference>
<comment type="caution">
    <text evidence="2">The sequence shown here is derived from an EMBL/GenBank/DDBJ whole genome shotgun (WGS) entry which is preliminary data.</text>
</comment>